<name>A0A4R5VY25_9BACI</name>
<dbReference type="InterPro" id="IPR018750">
    <property type="entry name" value="DUF2306_membrane"/>
</dbReference>
<evidence type="ECO:0000313" key="3">
    <source>
        <dbReference type="Proteomes" id="UP000295132"/>
    </source>
</evidence>
<dbReference type="PROSITE" id="PS51257">
    <property type="entry name" value="PROKAR_LIPOPROTEIN"/>
    <property type="match status" value="1"/>
</dbReference>
<evidence type="ECO:0000313" key="2">
    <source>
        <dbReference type="EMBL" id="TDK64123.1"/>
    </source>
</evidence>
<feature type="transmembrane region" description="Helical" evidence="1">
    <location>
        <begin position="84"/>
        <end position="103"/>
    </location>
</feature>
<protein>
    <submittedName>
        <fullName evidence="2">DUF2306 domain-containing protein</fullName>
    </submittedName>
</protein>
<keyword evidence="1" id="KW-1133">Transmembrane helix</keyword>
<comment type="caution">
    <text evidence="2">The sequence shown here is derived from an EMBL/GenBank/DDBJ whole genome shotgun (WGS) entry which is preliminary data.</text>
</comment>
<dbReference type="Pfam" id="PF10067">
    <property type="entry name" value="DUF2306"/>
    <property type="match status" value="1"/>
</dbReference>
<feature type="transmembrane region" description="Helical" evidence="1">
    <location>
        <begin position="20"/>
        <end position="46"/>
    </location>
</feature>
<dbReference type="AlphaFoldDB" id="A0A4R5VY25"/>
<feature type="transmembrane region" description="Helical" evidence="1">
    <location>
        <begin position="115"/>
        <end position="134"/>
    </location>
</feature>
<accession>A0A4R5VY25</accession>
<reference evidence="2 3" key="1">
    <citation type="submission" date="2019-03" db="EMBL/GenBank/DDBJ databases">
        <title>Bacillus niacini sp. nov. a Nicotinate-Metabolizing Mesophile Isolated from Soil.</title>
        <authorList>
            <person name="Zhang G."/>
        </authorList>
    </citation>
    <scope>NUCLEOTIDE SEQUENCE [LARGE SCALE GENOMIC DNA]</scope>
    <source>
        <strain evidence="2 3">WN066</strain>
    </source>
</reference>
<feature type="transmembrane region" description="Helical" evidence="1">
    <location>
        <begin position="146"/>
        <end position="164"/>
    </location>
</feature>
<organism evidence="2 3">
    <name type="scientific">Bacillus salipaludis</name>
    <dbReference type="NCBI Taxonomy" id="2547811"/>
    <lineage>
        <taxon>Bacteria</taxon>
        <taxon>Bacillati</taxon>
        <taxon>Bacillota</taxon>
        <taxon>Bacilli</taxon>
        <taxon>Bacillales</taxon>
        <taxon>Bacillaceae</taxon>
        <taxon>Bacillus</taxon>
    </lineage>
</organism>
<sequence length="172" mass="19664">MICRGYWYFSSLWIGLGGCWVFSVFLVTHIVTGAVCLVSGLLAMFARKRKGRHTMSGEVYHGSYVLVFMTALVMSVLHWQESQYLFYIALFSYGLALYGYVAVKRKWKNWLGAHIGGMLGSYIGIVTATLVVNVPRIPVLNEWPVLVFWFLPTVVGTPLIMMVGRRYRPRRR</sequence>
<dbReference type="EMBL" id="SMYO01000002">
    <property type="protein sequence ID" value="TDK64123.1"/>
    <property type="molecule type" value="Genomic_DNA"/>
</dbReference>
<gene>
    <name evidence="2" type="ORF">E2K98_04450</name>
</gene>
<feature type="transmembrane region" description="Helical" evidence="1">
    <location>
        <begin position="58"/>
        <end position="78"/>
    </location>
</feature>
<evidence type="ECO:0000256" key="1">
    <source>
        <dbReference type="SAM" id="Phobius"/>
    </source>
</evidence>
<keyword evidence="1" id="KW-0472">Membrane</keyword>
<proteinExistence type="predicted"/>
<keyword evidence="1" id="KW-0812">Transmembrane</keyword>
<dbReference type="Proteomes" id="UP000295132">
    <property type="component" value="Unassembled WGS sequence"/>
</dbReference>